<evidence type="ECO:0000313" key="1">
    <source>
        <dbReference type="EMBL" id="AGT43124.1"/>
    </source>
</evidence>
<dbReference type="EMBL" id="CP004120">
    <property type="protein sequence ID" value="AGT43124.1"/>
    <property type="molecule type" value="Genomic_DNA"/>
</dbReference>
<sequence>MLYGVFKNYKFLKLSYIKPILKIMQPIDRQVSILFYSFYPLIRIFSGLT</sequence>
<dbReference type="PATRIC" id="fig|1291379.3.peg.633"/>
<name>S6A832_9SPIR</name>
<dbReference type="Proteomes" id="UP000015620">
    <property type="component" value="Chromosome"/>
</dbReference>
<dbReference type="HOGENOM" id="CLU_3141880_0_0_12"/>
<reference evidence="1 2" key="1">
    <citation type="journal article" date="2013" name="PLoS ONE">
        <title>Genome-Wide Relatedness of Treponema pedis, from Gingiva and Necrotic Skin Lesions of Pigs, with the Human Oral Pathogen Treponema denticola.</title>
        <authorList>
            <person name="Svartstrom O."/>
            <person name="Mushtaq M."/>
            <person name="Pringle M."/>
            <person name="Segerman B."/>
        </authorList>
    </citation>
    <scope>NUCLEOTIDE SEQUENCE [LARGE SCALE GENOMIC DNA]</scope>
    <source>
        <strain evidence="1">T A4</strain>
    </source>
</reference>
<dbReference type="KEGG" id="tped:TPE_0628"/>
<evidence type="ECO:0000313" key="2">
    <source>
        <dbReference type="Proteomes" id="UP000015620"/>
    </source>
</evidence>
<dbReference type="AlphaFoldDB" id="S6A832"/>
<protein>
    <submittedName>
        <fullName evidence="1">Uncharacterized protein</fullName>
    </submittedName>
</protein>
<accession>S6A832</accession>
<keyword evidence="2" id="KW-1185">Reference proteome</keyword>
<gene>
    <name evidence="1" type="ORF">TPE_0628</name>
</gene>
<dbReference type="STRING" id="1291379.TPE_0628"/>
<proteinExistence type="predicted"/>
<organism evidence="1 2">
    <name type="scientific">Treponema pedis str. T A4</name>
    <dbReference type="NCBI Taxonomy" id="1291379"/>
    <lineage>
        <taxon>Bacteria</taxon>
        <taxon>Pseudomonadati</taxon>
        <taxon>Spirochaetota</taxon>
        <taxon>Spirochaetia</taxon>
        <taxon>Spirochaetales</taxon>
        <taxon>Treponemataceae</taxon>
        <taxon>Treponema</taxon>
    </lineage>
</organism>